<keyword evidence="5 7" id="KW-1133">Transmembrane helix</keyword>
<dbReference type="OrthoDB" id="430647at2759"/>
<feature type="transmembrane region" description="Helical" evidence="7">
    <location>
        <begin position="277"/>
        <end position="297"/>
    </location>
</feature>
<keyword evidence="4 7" id="KW-0812">Transmembrane</keyword>
<evidence type="ECO:0000256" key="6">
    <source>
        <dbReference type="ARBA" id="ARBA00023136"/>
    </source>
</evidence>
<sequence>MAVQYAQREPMATRGRLQTAIYTVRSASGILSQLILGLGLNGPEFGGQFSCALPINVVYGITCIPCILACFSTVFWLREYKTERVPFAKWITLFWELLQKQVLWQIVAFRFVSNVFQNVSTTAIVPMADVWANVDPLVNAFSSTIGNCIFSAILVLVGKFGLQWNWRWTIGLATVGLIAIDSTVYFITIWNVCRNQWFFTGAILADQVPSGVRFIVSVFCAVEIADLGNEGAVYGLVTSVSNLTSPVAAVLYKYVDSFFRVTNEDMLQDSAAVRWDVTYTFIFSYAMKLASLSWLFLLPPQKAHLQRLKRHGTTSPVAGAIIVLAFLVLLIFSIVANLMSIYPSTWCYRLAGGRGDTCFQKTAATNPVKSS</sequence>
<evidence type="ECO:0000256" key="4">
    <source>
        <dbReference type="ARBA" id="ARBA00022692"/>
    </source>
</evidence>
<accession>A0A485KW76</accession>
<dbReference type="PANTHER" id="PTHR31585:SF5">
    <property type="entry name" value="RNA-BINDING S4 DOMAIN-CONTAINING PROTEIN"/>
    <property type="match status" value="1"/>
</dbReference>
<keyword evidence="3" id="KW-0813">Transport</keyword>
<proteinExistence type="inferred from homology"/>
<evidence type="ECO:0000256" key="7">
    <source>
        <dbReference type="SAM" id="Phobius"/>
    </source>
</evidence>
<dbReference type="Proteomes" id="UP000332933">
    <property type="component" value="Unassembled WGS sequence"/>
</dbReference>
<reference evidence="8" key="2">
    <citation type="submission" date="2019-06" db="EMBL/GenBank/DDBJ databases">
        <title>Genomics analysis of Aphanomyces spp. identifies a new class of oomycete effector associated with host adaptation.</title>
        <authorList>
            <person name="Gaulin E."/>
        </authorList>
    </citation>
    <scope>NUCLEOTIDE SEQUENCE</scope>
    <source>
        <strain evidence="8">CBS 578.67</strain>
    </source>
</reference>
<evidence type="ECO:0000313" key="10">
    <source>
        <dbReference type="Proteomes" id="UP000332933"/>
    </source>
</evidence>
<protein>
    <submittedName>
        <fullName evidence="9">Aste57867_12678 protein</fullName>
    </submittedName>
</protein>
<dbReference type="GO" id="GO:0016020">
    <property type="term" value="C:membrane"/>
    <property type="evidence" value="ECO:0007669"/>
    <property type="project" value="UniProtKB-SubCell"/>
</dbReference>
<feature type="transmembrane region" description="Helical" evidence="7">
    <location>
        <begin position="317"/>
        <end position="342"/>
    </location>
</feature>
<dbReference type="InterPro" id="IPR036259">
    <property type="entry name" value="MFS_trans_sf"/>
</dbReference>
<evidence type="ECO:0000256" key="5">
    <source>
        <dbReference type="ARBA" id="ARBA00022989"/>
    </source>
</evidence>
<gene>
    <name evidence="9" type="primary">Aste57867_12678</name>
    <name evidence="8" type="ORF">As57867_012631</name>
    <name evidence="9" type="ORF">ASTE57867_12678</name>
</gene>
<feature type="transmembrane region" description="Helical" evidence="7">
    <location>
        <begin position="136"/>
        <end position="157"/>
    </location>
</feature>
<evidence type="ECO:0000313" key="8">
    <source>
        <dbReference type="EMBL" id="KAF0696580.1"/>
    </source>
</evidence>
<feature type="transmembrane region" description="Helical" evidence="7">
    <location>
        <begin position="169"/>
        <end position="190"/>
    </location>
</feature>
<evidence type="ECO:0000313" key="9">
    <source>
        <dbReference type="EMBL" id="VFT89528.1"/>
    </source>
</evidence>
<dbReference type="EMBL" id="VJMH01005385">
    <property type="protein sequence ID" value="KAF0696580.1"/>
    <property type="molecule type" value="Genomic_DNA"/>
</dbReference>
<keyword evidence="10" id="KW-1185">Reference proteome</keyword>
<name>A0A485KW76_9STRA</name>
<dbReference type="Gene3D" id="1.20.1250.20">
    <property type="entry name" value="MFS general substrate transporter like domains"/>
    <property type="match status" value="1"/>
</dbReference>
<organism evidence="9 10">
    <name type="scientific">Aphanomyces stellatus</name>
    <dbReference type="NCBI Taxonomy" id="120398"/>
    <lineage>
        <taxon>Eukaryota</taxon>
        <taxon>Sar</taxon>
        <taxon>Stramenopiles</taxon>
        <taxon>Oomycota</taxon>
        <taxon>Saprolegniomycetes</taxon>
        <taxon>Saprolegniales</taxon>
        <taxon>Verrucalvaceae</taxon>
        <taxon>Aphanomyces</taxon>
    </lineage>
</organism>
<evidence type="ECO:0000256" key="2">
    <source>
        <dbReference type="ARBA" id="ARBA00007015"/>
    </source>
</evidence>
<keyword evidence="6 7" id="KW-0472">Membrane</keyword>
<dbReference type="InterPro" id="IPR039309">
    <property type="entry name" value="BT1"/>
</dbReference>
<dbReference type="SUPFAM" id="SSF103473">
    <property type="entry name" value="MFS general substrate transporter"/>
    <property type="match status" value="1"/>
</dbReference>
<dbReference type="AlphaFoldDB" id="A0A485KW76"/>
<evidence type="ECO:0000256" key="1">
    <source>
        <dbReference type="ARBA" id="ARBA00004141"/>
    </source>
</evidence>
<feature type="transmembrane region" description="Helical" evidence="7">
    <location>
        <begin position="52"/>
        <end position="77"/>
    </location>
</feature>
<feature type="transmembrane region" description="Helical" evidence="7">
    <location>
        <begin position="20"/>
        <end position="40"/>
    </location>
</feature>
<evidence type="ECO:0000256" key="3">
    <source>
        <dbReference type="ARBA" id="ARBA00022448"/>
    </source>
</evidence>
<dbReference type="PANTHER" id="PTHR31585">
    <property type="entry name" value="FOLATE-BIOPTERIN TRANSPORTER 1, CHLOROPLASTIC"/>
    <property type="match status" value="1"/>
</dbReference>
<comment type="subcellular location">
    <subcellularLocation>
        <location evidence="1">Membrane</location>
        <topology evidence="1">Multi-pass membrane protein</topology>
    </subcellularLocation>
</comment>
<reference evidence="9 10" key="1">
    <citation type="submission" date="2019-03" db="EMBL/GenBank/DDBJ databases">
        <authorList>
            <person name="Gaulin E."/>
            <person name="Dumas B."/>
        </authorList>
    </citation>
    <scope>NUCLEOTIDE SEQUENCE [LARGE SCALE GENOMIC DNA]</scope>
    <source>
        <strain evidence="9">CBS 568.67</strain>
    </source>
</reference>
<dbReference type="EMBL" id="CAADRA010005406">
    <property type="protein sequence ID" value="VFT89528.1"/>
    <property type="molecule type" value="Genomic_DNA"/>
</dbReference>
<comment type="similarity">
    <text evidence="2">Belongs to the major facilitator superfamily. Folate-biopterin transporter (TC 2.A.71) family.</text>
</comment>